<dbReference type="EMBL" id="BBWV01000002">
    <property type="protein sequence ID" value="GAO43823.1"/>
    <property type="molecule type" value="Genomic_DNA"/>
</dbReference>
<dbReference type="Proteomes" id="UP000033121">
    <property type="component" value="Unassembled WGS sequence"/>
</dbReference>
<dbReference type="OrthoDB" id="664849at2"/>
<comment type="caution">
    <text evidence="1">The sequence shown here is derived from an EMBL/GenBank/DDBJ whole genome shotgun (WGS) entry which is preliminary data.</text>
</comment>
<keyword evidence="2" id="KW-1185">Reference proteome</keyword>
<organism evidence="1 2">
    <name type="scientific">Flavihumibacter petaseus NBRC 106054</name>
    <dbReference type="NCBI Taxonomy" id="1220578"/>
    <lineage>
        <taxon>Bacteria</taxon>
        <taxon>Pseudomonadati</taxon>
        <taxon>Bacteroidota</taxon>
        <taxon>Chitinophagia</taxon>
        <taxon>Chitinophagales</taxon>
        <taxon>Chitinophagaceae</taxon>
        <taxon>Flavihumibacter</taxon>
    </lineage>
</organism>
<dbReference type="SUPFAM" id="SSF54427">
    <property type="entry name" value="NTF2-like"/>
    <property type="match status" value="1"/>
</dbReference>
<protein>
    <recommendedName>
        <fullName evidence="3">SnoaL-like domain-containing protein</fullName>
    </recommendedName>
</protein>
<evidence type="ECO:0000313" key="1">
    <source>
        <dbReference type="EMBL" id="GAO43823.1"/>
    </source>
</evidence>
<dbReference type="Gene3D" id="3.10.450.50">
    <property type="match status" value="1"/>
</dbReference>
<name>A0A0E9N201_9BACT</name>
<gene>
    <name evidence="1" type="ORF">FPE01S_02_09290</name>
</gene>
<dbReference type="AlphaFoldDB" id="A0A0E9N201"/>
<dbReference type="PROSITE" id="PS51257">
    <property type="entry name" value="PROKAR_LIPOPROTEIN"/>
    <property type="match status" value="1"/>
</dbReference>
<sequence length="193" mass="21814">MRQIYLFAAFAFLAACGSNPDKTKTEEAATTTDTTSTVKQETLTYPYTADYSSDFEIGDAKNAQTLLQVYKDWDDNKTDNFKNSFAEVDTMYFSDGTMFAGGRDSLVAMAGKARAQMGTVVDSVHAWVPLRSKNKNENWVAIWTREISTDAKGKKTAKELHEVWRFDNNGKINLVYQYEQRPPKMPPPPPKKK</sequence>
<dbReference type="InterPro" id="IPR032710">
    <property type="entry name" value="NTF2-like_dom_sf"/>
</dbReference>
<dbReference type="RefSeq" id="WP_046369650.1">
    <property type="nucleotide sequence ID" value="NZ_BBWV01000002.1"/>
</dbReference>
<evidence type="ECO:0000313" key="2">
    <source>
        <dbReference type="Proteomes" id="UP000033121"/>
    </source>
</evidence>
<proteinExistence type="predicted"/>
<evidence type="ECO:0008006" key="3">
    <source>
        <dbReference type="Google" id="ProtNLM"/>
    </source>
</evidence>
<reference evidence="1 2" key="1">
    <citation type="submission" date="2015-04" db="EMBL/GenBank/DDBJ databases">
        <title>Whole genome shotgun sequence of Flavihumibacter petaseus NBRC 106054.</title>
        <authorList>
            <person name="Miyazawa S."/>
            <person name="Hosoyama A."/>
            <person name="Hashimoto M."/>
            <person name="Noguchi M."/>
            <person name="Tsuchikane K."/>
            <person name="Ohji S."/>
            <person name="Yamazoe A."/>
            <person name="Ichikawa N."/>
            <person name="Kimura A."/>
            <person name="Fujita N."/>
        </authorList>
    </citation>
    <scope>NUCLEOTIDE SEQUENCE [LARGE SCALE GENOMIC DNA]</scope>
    <source>
        <strain evidence="1 2">NBRC 106054</strain>
    </source>
</reference>
<accession>A0A0E9N201</accession>